<dbReference type="GO" id="GO:0030115">
    <property type="term" value="C:S-layer"/>
    <property type="evidence" value="ECO:0007669"/>
    <property type="project" value="UniProtKB-SubCell"/>
</dbReference>
<keyword evidence="5" id="KW-1185">Reference proteome</keyword>
<dbReference type="GO" id="GO:0005886">
    <property type="term" value="C:plasma membrane"/>
    <property type="evidence" value="ECO:0007669"/>
    <property type="project" value="UniProtKB-SubCell"/>
</dbReference>
<keyword evidence="3" id="KW-0812">Transmembrane</keyword>
<evidence type="ECO:0000256" key="2">
    <source>
        <dbReference type="SAM" id="MobiDB-lite"/>
    </source>
</evidence>
<dbReference type="InterPro" id="IPR026371">
    <property type="entry name" value="PGF_CTERM"/>
</dbReference>
<feature type="compositionally biased region" description="Low complexity" evidence="2">
    <location>
        <begin position="511"/>
        <end position="528"/>
    </location>
</feature>
<feature type="compositionally biased region" description="Polar residues" evidence="2">
    <location>
        <begin position="462"/>
        <end position="471"/>
    </location>
</feature>
<dbReference type="Proteomes" id="UP000236755">
    <property type="component" value="Unassembled WGS sequence"/>
</dbReference>
<feature type="compositionally biased region" description="Low complexity" evidence="2">
    <location>
        <begin position="982"/>
        <end position="1027"/>
    </location>
</feature>
<accession>A0A1H3YL60</accession>
<sequence>MSVSFDEPVNDSVSYATGNFTVSNANVAAIADNDGDDTLRLELDSVTPNDTSLTPDVTVAQNAVQDTNGNAGPAGSSTTVTASDGAAPVALNATYRDTTDDGRVDRVDVVYSEDVSGSSYSDGDWSITSSGTVDIAKDGDGTVSGSEVRLNVTGAANTTGGSTAPTLDYSGSSVTDGPNDAPAQTLTMQDGAAPTFAGLTTVDADSNGTVDTLNVTFTESVASGSVEAADFSIDSANGLSGTVSGVADDDGDAAVNLTLNEGSSADTGATPTLAYTQSGGSSAAVQDAAGNQMIDTTSDAATDSAAPVVLSSASLDRNGDGTVDSVGVQYSENVSASSPEIGDYSLGGSDSGAIMFDSSLVSDDTVYLSTIAPQNDTGLDLALSYDASAGTQGSITDGSNPAASFSGETVLDRADPRMVSVTTNDTNRNGTVDALTVTFTEPVNDSSVDAGDFSSPAGSVDGVTTGTADDNRTTLSVSGLSAGTAVTPDVTLAGDSLLDLSGNDNPSQTLTATDTASPAVTAASTADTNGDGSVDRIDLTLSEAIDDDASTLAASAFSLSDGAVDSVSTGTANDDAVSLSVSGLSGSDATPDVTYAGGTFLDSLGNALSGSATFTNTTSGAAPTVESATVLDRDGDGNVDAANVTFTGAIDDATVSPGDWTIGGTTVDSVDTLGTTDDDRLQLRITTDAAEVNGTGTADVTYTPGSTADLAGNEIAAVDAGDVDEVDGSTPVVTDVSATGDERVQVEVTATESLDSVEVDLSGPESTTLSSFAVSGDGPYVHTLTYAPDTEGEYTATLQTAADAAGNDGAGGEQDSVSISFPDSGGSSAPSAPGSFSSRVASSTVTVFGGTGSVTFDLGSGPVDSVEVSSDASGNGFARATTLSSLPDGVSSPDDPTVGVVSIQMPDDWATTPATLRMRVDTSATDVDPERLRVAHYDESTDSWDTFETDVESQQGSTAVLTAETPGFSTFAVVQSDPAATETVEVTTATATPTPDSSDGSSAGTTAAADGPESTTETGTASSTTSGSGPGFGVVAVVLALVAVVAVVRRRR</sequence>
<dbReference type="EMBL" id="FNQT01000002">
    <property type="protein sequence ID" value="SEA11774.1"/>
    <property type="molecule type" value="Genomic_DNA"/>
</dbReference>
<dbReference type="AlphaFoldDB" id="A0A1H3YL60"/>
<feature type="region of interest" description="Disordered" evidence="2">
    <location>
        <begin position="982"/>
        <end position="1029"/>
    </location>
</feature>
<dbReference type="NCBIfam" id="TIGR04126">
    <property type="entry name" value="PGF_CTERM"/>
    <property type="match status" value="1"/>
</dbReference>
<keyword evidence="3" id="KW-1133">Transmembrane helix</keyword>
<evidence type="ECO:0000313" key="4">
    <source>
        <dbReference type="EMBL" id="SEA11774.1"/>
    </source>
</evidence>
<protein>
    <submittedName>
        <fullName evidence="4">PGF-CTERM protein/PGF-pre-PGF domain-containing protein</fullName>
    </submittedName>
</protein>
<feature type="transmembrane region" description="Helical" evidence="3">
    <location>
        <begin position="1030"/>
        <end position="1048"/>
    </location>
</feature>
<dbReference type="RefSeq" id="WP_143025255.1">
    <property type="nucleotide sequence ID" value="NZ_FNQT01000002.1"/>
</dbReference>
<dbReference type="OrthoDB" id="103676at2157"/>
<evidence type="ECO:0000256" key="1">
    <source>
        <dbReference type="ARBA" id="ARBA00022729"/>
    </source>
</evidence>
<evidence type="ECO:0000313" key="5">
    <source>
        <dbReference type="Proteomes" id="UP000236755"/>
    </source>
</evidence>
<keyword evidence="1" id="KW-0732">Signal</keyword>
<proteinExistence type="predicted"/>
<dbReference type="STRING" id="555874.SAMN04488065_1929"/>
<evidence type="ECO:0000256" key="3">
    <source>
        <dbReference type="SAM" id="Phobius"/>
    </source>
</evidence>
<keyword evidence="3" id="KW-0472">Membrane</keyword>
<feature type="region of interest" description="Disordered" evidence="2">
    <location>
        <begin position="804"/>
        <end position="838"/>
    </location>
</feature>
<organism evidence="4 5">
    <name type="scientific">Haloplanus vescus</name>
    <dbReference type="NCBI Taxonomy" id="555874"/>
    <lineage>
        <taxon>Archaea</taxon>
        <taxon>Methanobacteriati</taxon>
        <taxon>Methanobacteriota</taxon>
        <taxon>Stenosarchaea group</taxon>
        <taxon>Halobacteria</taxon>
        <taxon>Halobacteriales</taxon>
        <taxon>Haloferacaceae</taxon>
        <taxon>Haloplanus</taxon>
    </lineage>
</organism>
<name>A0A1H3YL60_9EURY</name>
<feature type="region of interest" description="Disordered" evidence="2">
    <location>
        <begin position="445"/>
        <end position="471"/>
    </location>
</feature>
<feature type="compositionally biased region" description="Low complexity" evidence="2">
    <location>
        <begin position="820"/>
        <end position="838"/>
    </location>
</feature>
<reference evidence="4 5" key="1">
    <citation type="submission" date="2016-10" db="EMBL/GenBank/DDBJ databases">
        <authorList>
            <person name="de Groot N.N."/>
        </authorList>
    </citation>
    <scope>NUCLEOTIDE SEQUENCE [LARGE SCALE GENOMIC DNA]</scope>
    <source>
        <strain evidence="4 5">CGMCC 1.8712</strain>
    </source>
</reference>
<feature type="region of interest" description="Disordered" evidence="2">
    <location>
        <begin position="503"/>
        <end position="529"/>
    </location>
</feature>
<gene>
    <name evidence="4" type="ORF">SAMN04488065_1929</name>
</gene>